<dbReference type="InterPro" id="IPR014001">
    <property type="entry name" value="Helicase_ATP-bd"/>
</dbReference>
<dbReference type="SUPFAM" id="SSF52540">
    <property type="entry name" value="P-loop containing nucleoside triphosphate hydrolases"/>
    <property type="match status" value="2"/>
</dbReference>
<feature type="compositionally biased region" description="Basic and acidic residues" evidence="10">
    <location>
        <begin position="2101"/>
        <end position="2115"/>
    </location>
</feature>
<dbReference type="Pfam" id="PF24580">
    <property type="entry name" value="DUF7607"/>
    <property type="match status" value="1"/>
</dbReference>
<proteinExistence type="inferred from homology"/>
<sequence length="2178" mass="245344">MTTTNNFPAVRNPQVLRWLSQLPSSTNSDHIHTKMEGGDDPWDWLIDKVVQEFCTGQRSWELRAASNRLPDPVYLEKIIRDNEITGDVLLVDLDDRTLRDDLQVAKLGWRSFIRYGIEQLRLRSPKYQNLLIKERSLASSAPIPQQYSNSLRSLSSLGDFSFTINSAVPINMPSGVSGNQNSPVPALQPLRLLTEKEAEGQNSSLNEAIEDGSVISRDNKRRRLVSENPVENSDRQLENNHLEPLFLTPSVSPSHSLIQQDNTQSEQIPAGTSDHASDKVQPTKKRKRISPTLVTTAIDQGRDRTIYTEADTVRIYRHSQLDHGYLGNSKIPVDDVFYGSVAVGEQIPSGEIVLQFQERRAISSGRRQYINGLMKHFLRANPEFFERNEQSLMAVKPYHLRFAQKASFTLYCSGSNKNIKVTRQALSLWPEINPEASPLSLHTGKSTFNFDSNVEGDLLANAYDDPGALDKYNMLRDDDEELPLYGESGSENGVDTETWEAIAEEAKERAAYMEKKREKNRFLTPQEVEIAVDAGIADLVSQWKEIKLPKRRQRAFRLWTKSRRTGSKHADILKAQQELKHLVDSRIPKLRENIILGQWSNSHQVRHQTRIMEATIFDREDLVYTITLLQTKSPPPKLATDIPVKARKTILLRSDSDSGESIHSESSAVESVDDIGDFVVEELSLADGEDDTTMSDDSFPEAPVTSSRGAAKPISKTGSSVQHSYDSEGDNNMGSLSHDEELESPQPIPTEHSSLKARSESAVSISTSTPTKTTTVIDLMTPEKNEVSKLKLNFGSSSLVNPIVLSSESDQEQHIQRLFLDPNDLPSLKTPAAVSRHGYKTWEDFGDQDRLIVSVVDKLSNFLQKSLFELMGTMNDVTELQTHIEESIDLENQTKGLDGQLSMALLTLVRLFWIFVDCKFHSADGAWMHIAAGVIRNDNFSSLDHFYKLCRSLENYFNPRIRLKLPKAEFPLEYTAISDDEEDDEPQTSAKRKRRPFSIYDSDQSSEYDQENSQSKKQRKIFEDAGARDLREQDRARVAAQEERKKQLRARLEESDNVGDVRLDRHIINEGKFDDQGYIYVDEEIGKRIKPHQLDGVRFIWNQITADGKATQGCLLAHTMGLGKTMQTLVSPILSCHARLIISRITILVALAQAASSTDVSVSSQVPKSLRVSRTIILCPPGLIANWVDELLTWSPDDILGDLRPIESASTPASRFRTINDWFHEGGILLIGYEMFRSLASGPKQSDQPMTPLDKKLKLARTQLLEGPNIVVADEAHKMKNHKSALCVAASKFRSRTRIALTGSPLANNVEEYHTMVEWVAPNYLGPIAEFRAKYKEPIEQGLYFNSTPYEKRKGMKMLDVLKEDLSPKVHRADTSVLRDDLPPKKEFIINVSLTQLQKQAYITYVRSVSSQKPTRTKSGDLKQTTLWAYLNILTLLCNHPSCFKAKLDEVHRSSQADSRFALKSRQVQPMESLDVTDEDLEIEIDPESWKVGISEDLISAEAKVFKSFSGEITNPELSNKVKILCQILDASKAIGDKVLVFSQTLATLNFLETMCKEQGRRFARLDGKTPMKKRQTLVKDFNSNDLELYLISTTAGGLGLNLYGANRVVIFDFRYNPINEEQAIGRAYRIGQKKHVFVYRLMSAGTFEGSIQNKAVFKTQLASRVVDKKSPMSWAQKGLGEILFEPKELQQEDLSAFEGMDSAVLDNILNVEENKGTIVKIIQSDDFEKDDDDRLTPKEKEEVRRMVKDEQLKRSDPQGYRLLMQKRENGVLPEITGRQQAQQIHQPQTPSIIENEMVHANKSRKNPDDKDDNSDVKLLSPGQNAKMLFFNRLKIIARNTDGFPYEDSFLQTKIGISKSIDTFYSNSELEWNDERQRIVYQRAKAFILSHDAIAQQLLSRKLTAWDFLPQVSSWWNETRSGLTSVHGQQPQNSTQVNSSALQPVAPLANNGYDKVTDNDAGVESVVPSKSHLLTAQSSMIVEGSNAPNPKSGEHMENANIPGHQSSQQIESREQDSSSQGSIEDIPERRPNGSLSEVIQNSATPTVIIANKPDGDELERIADNQPIGKVALNDSVEATANSSVKVDRSDSSLSDASSPSDETRMFRAMNREPRSLRTPVSSHSKNEKKQNPGSMRTEDREMLRLVRQRRLDREQTQNLLNSSHLKPMRAFPRSSEGV</sequence>
<evidence type="ECO:0000256" key="9">
    <source>
        <dbReference type="SAM" id="Coils"/>
    </source>
</evidence>
<dbReference type="InterPro" id="IPR027417">
    <property type="entry name" value="P-loop_NTPase"/>
</dbReference>
<dbReference type="Gene3D" id="3.40.50.10810">
    <property type="entry name" value="Tandem AAA-ATPase domain"/>
    <property type="match status" value="1"/>
</dbReference>
<dbReference type="Gene3D" id="3.40.50.300">
    <property type="entry name" value="P-loop containing nucleotide triphosphate hydrolases"/>
    <property type="match status" value="1"/>
</dbReference>
<feature type="domain" description="Helicase C-terminal" evidence="12">
    <location>
        <begin position="1550"/>
        <end position="1632"/>
    </location>
</feature>
<dbReference type="GO" id="GO:0005524">
    <property type="term" value="F:ATP binding"/>
    <property type="evidence" value="ECO:0007669"/>
    <property type="project" value="UniProtKB-KW"/>
</dbReference>
<reference evidence="13" key="1">
    <citation type="submission" date="2020-10" db="EMBL/GenBank/DDBJ databases">
        <title>Genome Sequence of Monilinia vaccinii-corymbosi Sheds Light on Mummy Berry Disease Infection of Blueberry and Mating Type.</title>
        <authorList>
            <person name="Yow A.G."/>
            <person name="Zhang Y."/>
            <person name="Bansal K."/>
            <person name="Eacker S.M."/>
            <person name="Sullivan S."/>
            <person name="Liachko I."/>
            <person name="Cubeta M.A."/>
            <person name="Rollins J.A."/>
            <person name="Ashrafi H."/>
        </authorList>
    </citation>
    <scope>NUCLEOTIDE SEQUENCE</scope>
    <source>
        <strain evidence="13">RL-1</strain>
    </source>
</reference>
<dbReference type="InterPro" id="IPR056026">
    <property type="entry name" value="DUF7607"/>
</dbReference>
<evidence type="ECO:0000256" key="2">
    <source>
        <dbReference type="ARBA" id="ARBA00007025"/>
    </source>
</evidence>
<evidence type="ECO:0000256" key="4">
    <source>
        <dbReference type="ARBA" id="ARBA00022801"/>
    </source>
</evidence>
<feature type="compositionally biased region" description="Polar residues" evidence="10">
    <location>
        <begin position="249"/>
        <end position="267"/>
    </location>
</feature>
<dbReference type="PANTHER" id="PTHR45797:SF1">
    <property type="entry name" value="HELICASE ARIP4"/>
    <property type="match status" value="1"/>
</dbReference>
<comment type="subcellular location">
    <subcellularLocation>
        <location evidence="1">Nucleus</location>
    </subcellularLocation>
</comment>
<evidence type="ECO:0000256" key="10">
    <source>
        <dbReference type="SAM" id="MobiDB-lite"/>
    </source>
</evidence>
<dbReference type="Proteomes" id="UP000672032">
    <property type="component" value="Chromosome 2"/>
</dbReference>
<evidence type="ECO:0000313" key="14">
    <source>
        <dbReference type="Proteomes" id="UP000672032"/>
    </source>
</evidence>
<feature type="compositionally biased region" description="Basic and acidic residues" evidence="10">
    <location>
        <begin position="2124"/>
        <end position="2155"/>
    </location>
</feature>
<dbReference type="SMART" id="SM00487">
    <property type="entry name" value="DEXDc"/>
    <property type="match status" value="1"/>
</dbReference>
<organism evidence="13 14">
    <name type="scientific">Monilinia vaccinii-corymbosi</name>
    <dbReference type="NCBI Taxonomy" id="61207"/>
    <lineage>
        <taxon>Eukaryota</taxon>
        <taxon>Fungi</taxon>
        <taxon>Dikarya</taxon>
        <taxon>Ascomycota</taxon>
        <taxon>Pezizomycotina</taxon>
        <taxon>Leotiomycetes</taxon>
        <taxon>Helotiales</taxon>
        <taxon>Sclerotiniaceae</taxon>
        <taxon>Monilinia</taxon>
    </lineage>
</organism>
<accession>A0A8A3P997</accession>
<feature type="region of interest" description="Disordered" evidence="10">
    <location>
        <begin position="2080"/>
        <end position="2178"/>
    </location>
</feature>
<keyword evidence="7" id="KW-0238">DNA-binding</keyword>
<feature type="domain" description="Helicase ATP-binding" evidence="11">
    <location>
        <begin position="1085"/>
        <end position="1331"/>
    </location>
</feature>
<protein>
    <submittedName>
        <fullName evidence="13">Uncharacterized protein</fullName>
    </submittedName>
</protein>
<dbReference type="InterPro" id="IPR049730">
    <property type="entry name" value="SNF2/RAD54-like_C"/>
</dbReference>
<comment type="similarity">
    <text evidence="2">Belongs to the SNF2/RAD54 helicase family.</text>
</comment>
<dbReference type="CDD" id="cd18793">
    <property type="entry name" value="SF2_C_SNF"/>
    <property type="match status" value="1"/>
</dbReference>
<name>A0A8A3P997_9HELO</name>
<keyword evidence="5" id="KW-0347">Helicase</keyword>
<dbReference type="InterPro" id="IPR044574">
    <property type="entry name" value="ARIP4-like"/>
</dbReference>
<dbReference type="SMART" id="SM00490">
    <property type="entry name" value="HELICc"/>
    <property type="match status" value="1"/>
</dbReference>
<evidence type="ECO:0000259" key="12">
    <source>
        <dbReference type="SMART" id="SM00490"/>
    </source>
</evidence>
<feature type="compositionally biased region" description="Polar residues" evidence="10">
    <location>
        <begin position="716"/>
        <end position="735"/>
    </location>
</feature>
<dbReference type="GO" id="GO:0003677">
    <property type="term" value="F:DNA binding"/>
    <property type="evidence" value="ECO:0007669"/>
    <property type="project" value="UniProtKB-KW"/>
</dbReference>
<dbReference type="EMBL" id="CP063406">
    <property type="protein sequence ID" value="QSZ30509.1"/>
    <property type="molecule type" value="Genomic_DNA"/>
</dbReference>
<evidence type="ECO:0000256" key="7">
    <source>
        <dbReference type="ARBA" id="ARBA00023125"/>
    </source>
</evidence>
<dbReference type="GO" id="GO:0005634">
    <property type="term" value="C:nucleus"/>
    <property type="evidence" value="ECO:0007669"/>
    <property type="project" value="UniProtKB-SubCell"/>
</dbReference>
<keyword evidence="3" id="KW-0547">Nucleotide-binding</keyword>
<dbReference type="GO" id="GO:0016887">
    <property type="term" value="F:ATP hydrolysis activity"/>
    <property type="evidence" value="ECO:0007669"/>
    <property type="project" value="InterPro"/>
</dbReference>
<keyword evidence="8" id="KW-0539">Nucleus</keyword>
<feature type="region of interest" description="Disordered" evidence="10">
    <location>
        <begin position="246"/>
        <end position="289"/>
    </location>
</feature>
<feature type="region of interest" description="Disordered" evidence="10">
    <location>
        <begin position="686"/>
        <end position="769"/>
    </location>
</feature>
<evidence type="ECO:0000256" key="1">
    <source>
        <dbReference type="ARBA" id="ARBA00004123"/>
    </source>
</evidence>
<dbReference type="InterPro" id="IPR038718">
    <property type="entry name" value="SNF2-like_sf"/>
</dbReference>
<evidence type="ECO:0000256" key="6">
    <source>
        <dbReference type="ARBA" id="ARBA00022840"/>
    </source>
</evidence>
<evidence type="ECO:0000259" key="11">
    <source>
        <dbReference type="SMART" id="SM00487"/>
    </source>
</evidence>
<dbReference type="InterPro" id="IPR001650">
    <property type="entry name" value="Helicase_C-like"/>
</dbReference>
<feature type="region of interest" description="Disordered" evidence="10">
    <location>
        <begin position="976"/>
        <end position="996"/>
    </location>
</feature>
<dbReference type="CDD" id="cd18007">
    <property type="entry name" value="DEXHc_ATRX-like"/>
    <property type="match status" value="1"/>
</dbReference>
<dbReference type="InterPro" id="IPR000330">
    <property type="entry name" value="SNF2_N"/>
</dbReference>
<evidence type="ECO:0000256" key="5">
    <source>
        <dbReference type="ARBA" id="ARBA00022806"/>
    </source>
</evidence>
<evidence type="ECO:0000256" key="3">
    <source>
        <dbReference type="ARBA" id="ARBA00022741"/>
    </source>
</evidence>
<gene>
    <name evidence="13" type="ORF">DSL72_000063</name>
</gene>
<feature type="region of interest" description="Disordered" evidence="10">
    <location>
        <begin position="1983"/>
        <end position="2040"/>
    </location>
</feature>
<keyword evidence="4" id="KW-0378">Hydrolase</keyword>
<dbReference type="Pfam" id="PF00271">
    <property type="entry name" value="Helicase_C"/>
    <property type="match status" value="1"/>
</dbReference>
<keyword evidence="6" id="KW-0067">ATP-binding</keyword>
<dbReference type="PANTHER" id="PTHR45797">
    <property type="entry name" value="RAD54-LIKE"/>
    <property type="match status" value="1"/>
</dbReference>
<dbReference type="GO" id="GO:0004386">
    <property type="term" value="F:helicase activity"/>
    <property type="evidence" value="ECO:0007669"/>
    <property type="project" value="UniProtKB-KW"/>
</dbReference>
<keyword evidence="9" id="KW-0175">Coiled coil</keyword>
<keyword evidence="14" id="KW-1185">Reference proteome</keyword>
<feature type="coiled-coil region" evidence="9">
    <location>
        <begin position="1031"/>
        <end position="1058"/>
    </location>
</feature>
<evidence type="ECO:0000256" key="8">
    <source>
        <dbReference type="ARBA" id="ARBA00023242"/>
    </source>
</evidence>
<dbReference type="OrthoDB" id="2020972at2759"/>
<dbReference type="Pfam" id="PF00176">
    <property type="entry name" value="SNF2-rel_dom"/>
    <property type="match status" value="1"/>
</dbReference>
<feature type="compositionally biased region" description="Low complexity" evidence="10">
    <location>
        <begin position="2091"/>
        <end position="2100"/>
    </location>
</feature>
<evidence type="ECO:0000313" key="13">
    <source>
        <dbReference type="EMBL" id="QSZ30509.1"/>
    </source>
</evidence>